<dbReference type="KEGG" id="cot:CORT_0E02460"/>
<comment type="similarity">
    <text evidence="2">Belongs to the SLC29A/ENT transporter (TC 2.A.57) family.</text>
</comment>
<keyword evidence="6 7" id="KW-0472">Membrane</keyword>
<dbReference type="InterPro" id="IPR036259">
    <property type="entry name" value="MFS_trans_sf"/>
</dbReference>
<evidence type="ECO:0000256" key="4">
    <source>
        <dbReference type="ARBA" id="ARBA00022692"/>
    </source>
</evidence>
<feature type="transmembrane region" description="Helical" evidence="7">
    <location>
        <begin position="400"/>
        <end position="423"/>
    </location>
</feature>
<evidence type="ECO:0000256" key="3">
    <source>
        <dbReference type="ARBA" id="ARBA00022448"/>
    </source>
</evidence>
<dbReference type="GO" id="GO:0015205">
    <property type="term" value="F:nucleobase transmembrane transporter activity"/>
    <property type="evidence" value="ECO:0007669"/>
    <property type="project" value="TreeGrafter"/>
</dbReference>
<dbReference type="GO" id="GO:0000329">
    <property type="term" value="C:fungal-type vacuole membrane"/>
    <property type="evidence" value="ECO:0007669"/>
    <property type="project" value="TreeGrafter"/>
</dbReference>
<keyword evidence="4 7" id="KW-0812">Transmembrane</keyword>
<feature type="transmembrane region" description="Helical" evidence="7">
    <location>
        <begin position="219"/>
        <end position="239"/>
    </location>
</feature>
<dbReference type="PIRSF" id="PIRSF016379">
    <property type="entry name" value="ENT"/>
    <property type="match status" value="1"/>
</dbReference>
<keyword evidence="5 7" id="KW-1133">Transmembrane helix</keyword>
<dbReference type="AlphaFoldDB" id="H8X7P8"/>
<dbReference type="Pfam" id="PF01733">
    <property type="entry name" value="Nucleoside_tran"/>
    <property type="match status" value="1"/>
</dbReference>
<feature type="transmembrane region" description="Helical" evidence="7">
    <location>
        <begin position="435"/>
        <end position="459"/>
    </location>
</feature>
<dbReference type="GO" id="GO:0034257">
    <property type="term" value="F:nicotinamide riboside transmembrane transporter activity"/>
    <property type="evidence" value="ECO:0007669"/>
    <property type="project" value="TreeGrafter"/>
</dbReference>
<evidence type="ECO:0000256" key="2">
    <source>
        <dbReference type="ARBA" id="ARBA00007965"/>
    </source>
</evidence>
<keyword evidence="9" id="KW-1185">Reference proteome</keyword>
<feature type="transmembrane region" description="Helical" evidence="7">
    <location>
        <begin position="332"/>
        <end position="355"/>
    </location>
</feature>
<evidence type="ECO:0000313" key="9">
    <source>
        <dbReference type="Proteomes" id="UP000005018"/>
    </source>
</evidence>
<dbReference type="PRINTS" id="PR01130">
    <property type="entry name" value="DERENTRNSPRT"/>
</dbReference>
<name>H8X7P8_CANO9</name>
<dbReference type="GO" id="GO:0005886">
    <property type="term" value="C:plasma membrane"/>
    <property type="evidence" value="ECO:0007669"/>
    <property type="project" value="TreeGrafter"/>
</dbReference>
<feature type="transmembrane region" description="Helical" evidence="7">
    <location>
        <begin position="294"/>
        <end position="312"/>
    </location>
</feature>
<dbReference type="OrthoDB" id="46396at2759"/>
<keyword evidence="3" id="KW-0813">Transport</keyword>
<accession>H8X7P8</accession>
<gene>
    <name evidence="8" type="ORF">CORT_0E02460</name>
</gene>
<dbReference type="InterPro" id="IPR002259">
    <property type="entry name" value="Eqnu_transpt"/>
</dbReference>
<dbReference type="PANTHER" id="PTHR10332">
    <property type="entry name" value="EQUILIBRATIVE NUCLEOSIDE TRANSPORTER"/>
    <property type="match status" value="1"/>
</dbReference>
<dbReference type="Proteomes" id="UP000005018">
    <property type="component" value="Chromosome 5"/>
</dbReference>
<protein>
    <submittedName>
        <fullName evidence="8">Fun26 protein</fullName>
    </submittedName>
</protein>
<evidence type="ECO:0000256" key="6">
    <source>
        <dbReference type="ARBA" id="ARBA00023136"/>
    </source>
</evidence>
<feature type="transmembrane region" description="Helical" evidence="7">
    <location>
        <begin position="79"/>
        <end position="100"/>
    </location>
</feature>
<dbReference type="EMBL" id="HE681723">
    <property type="protein sequence ID" value="CCG23833.1"/>
    <property type="molecule type" value="Genomic_DNA"/>
</dbReference>
<dbReference type="HOGENOM" id="CLU_021611_3_0_1"/>
<evidence type="ECO:0000256" key="1">
    <source>
        <dbReference type="ARBA" id="ARBA00004141"/>
    </source>
</evidence>
<feature type="transmembrane region" description="Helical" evidence="7">
    <location>
        <begin position="175"/>
        <end position="199"/>
    </location>
</feature>
<sequence length="463" mass="51631">MNHRRSDSEDDVYDPIEQTEHHEPVVLKIGGVFTLNLSQLKYFTFVIIGIAILWPWNCFLSASAYYGLRFIGSPSLSKVYSSTMMSVSTITSTLYNYYLSQKQTGANYKKRVHVGFNMTIAIFAFMAITCVVQLFLDMNDTLFFILIMIMVLTSAAATCLAQNGTMAIVNVMGEIYANAVMVGQAVAGVLPSCALIISILLVGGNSSKEEKVGKDFGVFVYYITASLVCIISIGLLYWIEHHKSNTAYQKVNNSMEMGEETVLQQDQDGSDVVEDVPTQKSFIPFSQLWAKLKLVVMTIFFTFGITLVFPVFASVVESTHTNSSYRLFSKQIYIPFIYLMWNLGDLMGRLMCGYPQLHMLITNPRTMFIYSLARLAFIPLFMTCNIHPGITEPFIKSDFWYILLQTLFGISNGQLCTSAFMVVGRLCDSDDEKEAAGGFTTVFLSVGLAVGSVFSYLIVLMVG</sequence>
<feature type="transmembrane region" description="Helical" evidence="7">
    <location>
        <begin position="142"/>
        <end position="163"/>
    </location>
</feature>
<dbReference type="RefSeq" id="XP_003869965.1">
    <property type="nucleotide sequence ID" value="XM_003869916.1"/>
</dbReference>
<evidence type="ECO:0000256" key="7">
    <source>
        <dbReference type="SAM" id="Phobius"/>
    </source>
</evidence>
<feature type="transmembrane region" description="Helical" evidence="7">
    <location>
        <begin position="112"/>
        <end position="136"/>
    </location>
</feature>
<dbReference type="GeneID" id="14540963"/>
<feature type="transmembrane region" description="Helical" evidence="7">
    <location>
        <begin position="42"/>
        <end position="67"/>
    </location>
</feature>
<dbReference type="SUPFAM" id="SSF103473">
    <property type="entry name" value="MFS general substrate transporter"/>
    <property type="match status" value="1"/>
</dbReference>
<feature type="transmembrane region" description="Helical" evidence="7">
    <location>
        <begin position="367"/>
        <end position="388"/>
    </location>
</feature>
<proteinExistence type="inferred from homology"/>
<evidence type="ECO:0000313" key="8">
    <source>
        <dbReference type="EMBL" id="CCG23833.1"/>
    </source>
</evidence>
<comment type="subcellular location">
    <subcellularLocation>
        <location evidence="1">Membrane</location>
        <topology evidence="1">Multi-pass membrane protein</topology>
    </subcellularLocation>
</comment>
<evidence type="ECO:0000256" key="5">
    <source>
        <dbReference type="ARBA" id="ARBA00022989"/>
    </source>
</evidence>
<organism evidence="8 9">
    <name type="scientific">Candida orthopsilosis (strain 90-125)</name>
    <name type="common">Yeast</name>
    <dbReference type="NCBI Taxonomy" id="1136231"/>
    <lineage>
        <taxon>Eukaryota</taxon>
        <taxon>Fungi</taxon>
        <taxon>Dikarya</taxon>
        <taxon>Ascomycota</taxon>
        <taxon>Saccharomycotina</taxon>
        <taxon>Pichiomycetes</taxon>
        <taxon>Debaryomycetaceae</taxon>
        <taxon>Candida/Lodderomyces clade</taxon>
        <taxon>Candida</taxon>
    </lineage>
</organism>
<dbReference type="eggNOG" id="KOG1479">
    <property type="taxonomic scope" value="Eukaryota"/>
</dbReference>
<dbReference type="PANTHER" id="PTHR10332:SF88">
    <property type="entry name" value="EQUILIBRATIVE NUCLEOSIDE TRANSPORTER 1, ISOFORM A"/>
    <property type="match status" value="1"/>
</dbReference>
<reference evidence="8 9" key="1">
    <citation type="journal article" date="2012" name="PLoS ONE">
        <title>Sequence and analysis of the genome of the pathogenic yeast Candida orthopsilosis.</title>
        <authorList>
            <person name="Riccombeni A."/>
            <person name="Vidanes G."/>
            <person name="Proux-Wera E."/>
            <person name="Wolfe K.H."/>
            <person name="Butler G."/>
        </authorList>
    </citation>
    <scope>NUCLEOTIDE SEQUENCE [LARGE SCALE GENOMIC DNA]</scope>
    <source>
        <strain evidence="8 9">Co 90-125</strain>
    </source>
</reference>